<keyword evidence="2" id="KW-1185">Reference proteome</keyword>
<organism evidence="1 2">
    <name type="scientific">Klebsiella phage vB_KleM_RaK2</name>
    <dbReference type="NCBI Taxonomy" id="1147094"/>
    <lineage>
        <taxon>Viruses</taxon>
        <taxon>Duplodnaviria</taxon>
        <taxon>Heunggongvirae</taxon>
        <taxon>Uroviricota</taxon>
        <taxon>Caudoviricetes</taxon>
        <taxon>Alcyoneusvirus</taxon>
        <taxon>Alcyoneusvirus RaK2</taxon>
    </lineage>
</organism>
<dbReference type="GeneID" id="14012955"/>
<reference evidence="1 2" key="1">
    <citation type="journal article" date="2012" name="J. Virol.">
        <title>Genome of Klebsiella sp.-Infecting Bacteriophage vB_KleM_RaK2.</title>
        <authorList>
            <person name="Simoliunas E."/>
            <person name="Kaliniene L."/>
            <person name="Truncaite L."/>
            <person name="Klausa V."/>
            <person name="Zajanckauskaite A."/>
            <person name="Meskys R."/>
        </authorList>
    </citation>
    <scope>NUCLEOTIDE SEQUENCE [LARGE SCALE GENOMIC DNA]</scope>
</reference>
<name>H6X4H4_9CAUD</name>
<accession>H6X4H4</accession>
<dbReference type="Proteomes" id="UP000007524">
    <property type="component" value="Segment"/>
</dbReference>
<evidence type="ECO:0000313" key="2">
    <source>
        <dbReference type="Proteomes" id="UP000007524"/>
    </source>
</evidence>
<dbReference type="RefSeq" id="YP_007007522.1">
    <property type="nucleotide sequence ID" value="NC_019526.1"/>
</dbReference>
<gene>
    <name evidence="1" type="ORF">RaK2_00367</name>
</gene>
<dbReference type="KEGG" id="vg:14012955"/>
<proteinExistence type="predicted"/>
<dbReference type="EMBL" id="JQ513383">
    <property type="protein sequence ID" value="AFA44640.1"/>
    <property type="molecule type" value="Genomic_DNA"/>
</dbReference>
<protein>
    <submittedName>
        <fullName evidence="1">Uncharacterized protein</fullName>
    </submittedName>
</protein>
<sequence length="94" mass="11239">MTKDEYFSVLNIQEVCNELYFTPYTEVLRSVLQSLQKEFNAKYRGTPVRTKNNEFVYETVIDHYIISFIDCVFKTDIDIGWNRYFDETVMIIGK</sequence>
<evidence type="ECO:0000313" key="1">
    <source>
        <dbReference type="EMBL" id="AFA44640.1"/>
    </source>
</evidence>